<dbReference type="InterPro" id="IPR040521">
    <property type="entry name" value="KDZ"/>
</dbReference>
<dbReference type="OrthoDB" id="3257768at2759"/>
<comment type="caution">
    <text evidence="1">The sequence shown here is derived from an EMBL/GenBank/DDBJ whole genome shotgun (WGS) entry which is preliminary data.</text>
</comment>
<protein>
    <submittedName>
        <fullName evidence="1">Uncharacterized protein</fullName>
    </submittedName>
</protein>
<name>A0A9P5N8M5_GYMJU</name>
<proteinExistence type="predicted"/>
<organism evidence="1 2">
    <name type="scientific">Gymnopilus junonius</name>
    <name type="common">Spectacular rustgill mushroom</name>
    <name type="synonym">Gymnopilus spectabilis subsp. junonius</name>
    <dbReference type="NCBI Taxonomy" id="109634"/>
    <lineage>
        <taxon>Eukaryota</taxon>
        <taxon>Fungi</taxon>
        <taxon>Dikarya</taxon>
        <taxon>Basidiomycota</taxon>
        <taxon>Agaricomycotina</taxon>
        <taxon>Agaricomycetes</taxon>
        <taxon>Agaricomycetidae</taxon>
        <taxon>Agaricales</taxon>
        <taxon>Agaricineae</taxon>
        <taxon>Hymenogastraceae</taxon>
        <taxon>Gymnopilus</taxon>
    </lineage>
</organism>
<dbReference type="Proteomes" id="UP000724874">
    <property type="component" value="Unassembled WGS sequence"/>
</dbReference>
<feature type="non-terminal residue" evidence="1">
    <location>
        <position position="1"/>
    </location>
</feature>
<sequence>MDYIFGSVLQYILVVAVLISYDVACQWFTNLFDCINKHWPDSIKPRPNTTLVPAIPKLHEPMHEQKDHEVYSLNLIKGVGLSDCECPERVWAPHNVLSNSMKTQGPGSRQDVLDDHFGFWNWLKYIGLGAMLLWRYKAAVAQRNLQQEGHRSFMQSLDPGLVEKWENMCQAWEADGFPKKIANPYHLDNTYMSEAQVKKELAEQEEQRLAAGGISLHEMSAPMFIQMALDLEEAQYVVHFFSSLHVVFLTWDKRTITEECNNLRIRWRAWEKLLPIYMPSLLQYQTNLEHAFASPQQGQKEPSESKHTLDAPLLGKPEDTTLWLPSSIPPKDHALVCSMGLPEIEERLRGAQCMDSLRKLRQILKVKSRMIHFK</sequence>
<dbReference type="Pfam" id="PF18758">
    <property type="entry name" value="KDZ"/>
    <property type="match status" value="1"/>
</dbReference>
<accession>A0A9P5N8M5</accession>
<keyword evidence="2" id="KW-1185">Reference proteome</keyword>
<reference evidence="1" key="1">
    <citation type="submission" date="2020-11" db="EMBL/GenBank/DDBJ databases">
        <authorList>
            <consortium name="DOE Joint Genome Institute"/>
            <person name="Ahrendt S."/>
            <person name="Riley R."/>
            <person name="Andreopoulos W."/>
            <person name="LaButti K."/>
            <person name="Pangilinan J."/>
            <person name="Ruiz-duenas F.J."/>
            <person name="Barrasa J.M."/>
            <person name="Sanchez-Garcia M."/>
            <person name="Camarero S."/>
            <person name="Miyauchi S."/>
            <person name="Serrano A."/>
            <person name="Linde D."/>
            <person name="Babiker R."/>
            <person name="Drula E."/>
            <person name="Ayuso-Fernandez I."/>
            <person name="Pacheco R."/>
            <person name="Padilla G."/>
            <person name="Ferreira P."/>
            <person name="Barriuso J."/>
            <person name="Kellner H."/>
            <person name="Castanera R."/>
            <person name="Alfaro M."/>
            <person name="Ramirez L."/>
            <person name="Pisabarro A.G."/>
            <person name="Kuo A."/>
            <person name="Tritt A."/>
            <person name="Lipzen A."/>
            <person name="He G."/>
            <person name="Yan M."/>
            <person name="Ng V."/>
            <person name="Cullen D."/>
            <person name="Martin F."/>
            <person name="Rosso M.-N."/>
            <person name="Henrissat B."/>
            <person name="Hibbett D."/>
            <person name="Martinez A.T."/>
            <person name="Grigoriev I.V."/>
        </authorList>
    </citation>
    <scope>NUCLEOTIDE SEQUENCE</scope>
    <source>
        <strain evidence="1">AH 44721</strain>
    </source>
</reference>
<dbReference type="EMBL" id="JADNYJ010000755">
    <property type="protein sequence ID" value="KAF8868211.1"/>
    <property type="molecule type" value="Genomic_DNA"/>
</dbReference>
<evidence type="ECO:0000313" key="2">
    <source>
        <dbReference type="Proteomes" id="UP000724874"/>
    </source>
</evidence>
<gene>
    <name evidence="1" type="ORF">CPB84DRAFT_1697097</name>
</gene>
<evidence type="ECO:0000313" key="1">
    <source>
        <dbReference type="EMBL" id="KAF8868211.1"/>
    </source>
</evidence>
<dbReference type="AlphaFoldDB" id="A0A9P5N8M5"/>